<proteinExistence type="predicted"/>
<dbReference type="AlphaFoldDB" id="A0A6N6VXB6"/>
<dbReference type="Pfam" id="PF13614">
    <property type="entry name" value="AAA_31"/>
    <property type="match status" value="1"/>
</dbReference>
<dbReference type="PANTHER" id="PTHR13696">
    <property type="entry name" value="P-LOOP CONTAINING NUCLEOSIDE TRIPHOSPHATE HYDROLASE"/>
    <property type="match status" value="1"/>
</dbReference>
<dbReference type="InterPro" id="IPR025669">
    <property type="entry name" value="AAA_dom"/>
</dbReference>
<evidence type="ECO:0000313" key="3">
    <source>
        <dbReference type="Proteomes" id="UP000437748"/>
    </source>
</evidence>
<evidence type="ECO:0000259" key="1">
    <source>
        <dbReference type="Pfam" id="PF13614"/>
    </source>
</evidence>
<dbReference type="Gene3D" id="3.40.50.300">
    <property type="entry name" value="P-loop containing nucleotide triphosphate hydrolases"/>
    <property type="match status" value="1"/>
</dbReference>
<comment type="caution">
    <text evidence="2">The sequence shown here is derived from an EMBL/GenBank/DDBJ whole genome shotgun (WGS) entry which is preliminary data.</text>
</comment>
<reference evidence="2 3" key="1">
    <citation type="submission" date="2019-10" db="EMBL/GenBank/DDBJ databases">
        <title>New species of Slilvanegrellaceae.</title>
        <authorList>
            <person name="Pitt A."/>
            <person name="Hahn M.W."/>
        </authorList>
    </citation>
    <scope>NUCLEOTIDE SEQUENCE [LARGE SCALE GENOMIC DNA]</scope>
    <source>
        <strain evidence="2 3">SP-Ram-0.45-NSY-1</strain>
    </source>
</reference>
<sequence length="326" mass="36955">MSFEQVDQNRYCITSIDFADLLSITRQSVQTMLQKYDPERSASISPKNRKPILVYPSISRKILMDRGYKYQKKAIAFQLLKGGVGKTSLAKNFGIRAAGYGYKVLFIDIDHQSNLTSSLGVYSQQYLTLIDWLDNKVSDLKELIVPVSENISIIPSSIRNADLAEQIQRRQRNIANLFSVPFSELKKNYDLIICDCPPAIGPHVAAIYFAVDTVVAPVVPDEFSDEGLQEMFSIWKRLGAEYSKNINIKILINKHDTRVKSSCEKVLSLMSHYKDFMYPLYVRNSSDFLTASNQKKSLWELGKSAGTASEDVDMIVRYELGLGFKE</sequence>
<organism evidence="2 3">
    <name type="scientific">Silvanigrella paludirubra</name>
    <dbReference type="NCBI Taxonomy" id="2499159"/>
    <lineage>
        <taxon>Bacteria</taxon>
        <taxon>Pseudomonadati</taxon>
        <taxon>Bdellovibrionota</taxon>
        <taxon>Oligoflexia</taxon>
        <taxon>Silvanigrellales</taxon>
        <taxon>Silvanigrellaceae</taxon>
        <taxon>Silvanigrella</taxon>
    </lineage>
</organism>
<dbReference type="SUPFAM" id="SSF52540">
    <property type="entry name" value="P-loop containing nucleoside triphosphate hydrolases"/>
    <property type="match status" value="1"/>
</dbReference>
<dbReference type="CDD" id="cd02042">
    <property type="entry name" value="ParAB_family"/>
    <property type="match status" value="1"/>
</dbReference>
<dbReference type="InterPro" id="IPR027417">
    <property type="entry name" value="P-loop_NTPase"/>
</dbReference>
<dbReference type="OrthoDB" id="69313at2"/>
<name>A0A6N6VXB6_9BACT</name>
<dbReference type="InterPro" id="IPR050678">
    <property type="entry name" value="DNA_Partitioning_ATPase"/>
</dbReference>
<dbReference type="Proteomes" id="UP000437748">
    <property type="component" value="Unassembled WGS sequence"/>
</dbReference>
<protein>
    <submittedName>
        <fullName evidence="2">AAA family ATPase</fullName>
    </submittedName>
</protein>
<feature type="domain" description="AAA" evidence="1">
    <location>
        <begin position="73"/>
        <end position="248"/>
    </location>
</feature>
<keyword evidence="3" id="KW-1185">Reference proteome</keyword>
<accession>A0A6N6VXB6</accession>
<dbReference type="RefSeq" id="WP_153420522.1">
    <property type="nucleotide sequence ID" value="NZ_WFLM01000003.1"/>
</dbReference>
<evidence type="ECO:0000313" key="2">
    <source>
        <dbReference type="EMBL" id="KAB8039123.1"/>
    </source>
</evidence>
<gene>
    <name evidence="2" type="ORF">GCL60_09720</name>
</gene>
<dbReference type="EMBL" id="WFLM01000003">
    <property type="protein sequence ID" value="KAB8039123.1"/>
    <property type="molecule type" value="Genomic_DNA"/>
</dbReference>
<dbReference type="PANTHER" id="PTHR13696:SF99">
    <property type="entry name" value="COBYRINIC ACID AC-DIAMIDE SYNTHASE"/>
    <property type="match status" value="1"/>
</dbReference>